<dbReference type="Pfam" id="PF00565">
    <property type="entry name" value="SNase"/>
    <property type="match status" value="1"/>
</dbReference>
<dbReference type="SUPFAM" id="SSF50199">
    <property type="entry name" value="Staphylococcal nuclease"/>
    <property type="match status" value="1"/>
</dbReference>
<dbReference type="InterPro" id="IPR035437">
    <property type="entry name" value="SNase_OB-fold_sf"/>
</dbReference>
<evidence type="ECO:0000313" key="2">
    <source>
        <dbReference type="EMBL" id="PTD27845.1"/>
    </source>
</evidence>
<evidence type="ECO:0000259" key="1">
    <source>
        <dbReference type="Pfam" id="PF00565"/>
    </source>
</evidence>
<comment type="caution">
    <text evidence="2">The sequence shown here is derived from an EMBL/GenBank/DDBJ whole genome shotgun (WGS) entry which is preliminary data.</text>
</comment>
<gene>
    <name evidence="2" type="ORF">CV103_00880</name>
</gene>
<protein>
    <submittedName>
        <fullName evidence="2">Nuclease</fullName>
    </submittedName>
</protein>
<reference evidence="2 3" key="1">
    <citation type="submission" date="2017-11" db="EMBL/GenBank/DDBJ databases">
        <title>Sphingomonas oleivorans sp. nov., isolated from oil-contaminated soil.</title>
        <authorList>
            <person name="Wang L."/>
            <person name="Chen L."/>
        </authorList>
    </citation>
    <scope>NUCLEOTIDE SEQUENCE [LARGE SCALE GENOMIC DNA]</scope>
    <source>
        <strain evidence="2 3">K101</strain>
    </source>
</reference>
<evidence type="ECO:0000313" key="3">
    <source>
        <dbReference type="Proteomes" id="UP000241206"/>
    </source>
</evidence>
<dbReference type="InterPro" id="IPR016071">
    <property type="entry name" value="Staphylococal_nuclease_OB-fold"/>
</dbReference>
<dbReference type="Proteomes" id="UP000241206">
    <property type="component" value="Unassembled WGS sequence"/>
</dbReference>
<sequence length="116" mass="12728">MSASDDPDTFACTAPYIHDGDNIRCQETGRGRLYGIDAPEMPGACRPGRRCTPGDPFASRDHLRRLAASGEVRCRKIETDHYGRAILQCWVGQTNLSCAQVEAGQAVKRYGDLKCP</sequence>
<dbReference type="Gene3D" id="2.40.50.90">
    <property type="match status" value="1"/>
</dbReference>
<organism evidence="2 3">
    <name type="scientific">Edaphosphingomonas fennica</name>
    <dbReference type="NCBI Taxonomy" id="114404"/>
    <lineage>
        <taxon>Bacteria</taxon>
        <taxon>Pseudomonadati</taxon>
        <taxon>Pseudomonadota</taxon>
        <taxon>Alphaproteobacteria</taxon>
        <taxon>Sphingomonadales</taxon>
        <taxon>Rhizorhabdaceae</taxon>
        <taxon>Edaphosphingomonas</taxon>
    </lineage>
</organism>
<keyword evidence="3" id="KW-1185">Reference proteome</keyword>
<dbReference type="EMBL" id="PHHF01000003">
    <property type="protein sequence ID" value="PTD27845.1"/>
    <property type="molecule type" value="Genomic_DNA"/>
</dbReference>
<dbReference type="AlphaFoldDB" id="A0A2T4I8C0"/>
<proteinExistence type="predicted"/>
<name>A0A2T4I8C0_9SPHN</name>
<feature type="domain" description="TNase-like" evidence="1">
    <location>
        <begin position="32"/>
        <end position="107"/>
    </location>
</feature>
<accession>A0A2T4I8C0</accession>